<protein>
    <recommendedName>
        <fullName evidence="3">DUF4087 domain-containing protein</fullName>
    </recommendedName>
</protein>
<evidence type="ECO:0008006" key="3">
    <source>
        <dbReference type="Google" id="ProtNLM"/>
    </source>
</evidence>
<keyword evidence="1" id="KW-0614">Plasmid</keyword>
<name>A0A068TLR6_NEOGA</name>
<dbReference type="PATRIC" id="fig|1028801.3.peg.6289"/>
<evidence type="ECO:0000313" key="2">
    <source>
        <dbReference type="Proteomes" id="UP000028186"/>
    </source>
</evidence>
<dbReference type="InterPro" id="IPR025145">
    <property type="entry name" value="DUF4087"/>
</dbReference>
<dbReference type="EMBL" id="HG938357">
    <property type="protein sequence ID" value="CDN58505.1"/>
    <property type="molecule type" value="Genomic_DNA"/>
</dbReference>
<reference evidence="2" key="1">
    <citation type="journal article" date="2014" name="BMC Genomics">
        <title>Genome sequencing of two Neorhizobium galegae strains reveals a noeT gene responsible for the unusual acetylation of the nodulation factors.</title>
        <authorList>
            <person name="Osterman J."/>
            <person name="Marsh J."/>
            <person name="Laine P.K."/>
            <person name="Zeng Z."/>
            <person name="Alatalo E."/>
            <person name="Sullivan J.T."/>
            <person name="Young J.P."/>
            <person name="Thomas-Oates J."/>
            <person name="Paulin L."/>
            <person name="Lindstrom K."/>
        </authorList>
    </citation>
    <scope>NUCLEOTIDE SEQUENCE [LARGE SCALE GENOMIC DNA]</scope>
    <source>
        <strain evidence="2">HAMBI 1141</strain>
        <plasmid evidence="2">III</plasmid>
    </source>
</reference>
<dbReference type="RefSeq" id="WP_040126049.1">
    <property type="nucleotide sequence ID" value="NZ_HG938357.1"/>
</dbReference>
<dbReference type="Pfam" id="PF13316">
    <property type="entry name" value="DUF4087"/>
    <property type="match status" value="1"/>
</dbReference>
<dbReference type="AlphaFoldDB" id="A0A068TLR6"/>
<dbReference type="Proteomes" id="UP000028186">
    <property type="component" value="Plasmid pHAMBI1141b"/>
</dbReference>
<dbReference type="HOGENOM" id="CLU_135482_1_0_5"/>
<sequence>MKIMLATFVLLTATTAAHGERRCGWLSNPATAKWELYDAQGGWEIMFRGGDGHAAQGMDKIPDLTTGEYVRTFAIHGYACACLNVDIDTSTTEHIISRIYSVKQLPLAKCRDDPAVQYFLQNDN</sequence>
<evidence type="ECO:0000313" key="1">
    <source>
        <dbReference type="EMBL" id="CDN58505.1"/>
    </source>
</evidence>
<proteinExistence type="predicted"/>
<dbReference type="KEGG" id="ngl:RG1141_PB01570"/>
<organism evidence="1 2">
    <name type="scientific">Neorhizobium galegae bv. officinalis bv. officinalis str. HAMBI 1141</name>
    <dbReference type="NCBI Taxonomy" id="1028801"/>
    <lineage>
        <taxon>Bacteria</taxon>
        <taxon>Pseudomonadati</taxon>
        <taxon>Pseudomonadota</taxon>
        <taxon>Alphaproteobacteria</taxon>
        <taxon>Hyphomicrobiales</taxon>
        <taxon>Rhizobiaceae</taxon>
        <taxon>Rhizobium/Agrobacterium group</taxon>
        <taxon>Neorhizobium</taxon>
    </lineage>
</organism>
<geneLocation type="plasmid" evidence="2">
    <name>III</name>
</geneLocation>
<gene>
    <name evidence="1" type="ORF">RG1141_PB01570</name>
</gene>
<accession>A0A068TLR6</accession>